<reference evidence="5 6" key="1">
    <citation type="submission" date="2019-02" db="EMBL/GenBank/DDBJ databases">
        <title>Deep-cultivation of Planctomycetes and their phenomic and genomic characterization uncovers novel biology.</title>
        <authorList>
            <person name="Wiegand S."/>
            <person name="Jogler M."/>
            <person name="Boedeker C."/>
            <person name="Pinto D."/>
            <person name="Vollmers J."/>
            <person name="Rivas-Marin E."/>
            <person name="Kohn T."/>
            <person name="Peeters S.H."/>
            <person name="Heuer A."/>
            <person name="Rast P."/>
            <person name="Oberbeckmann S."/>
            <person name="Bunk B."/>
            <person name="Jeske O."/>
            <person name="Meyerdierks A."/>
            <person name="Storesund J.E."/>
            <person name="Kallscheuer N."/>
            <person name="Luecker S."/>
            <person name="Lage O.M."/>
            <person name="Pohl T."/>
            <person name="Merkel B.J."/>
            <person name="Hornburger P."/>
            <person name="Mueller R.-W."/>
            <person name="Bruemmer F."/>
            <person name="Labrenz M."/>
            <person name="Spormann A.M."/>
            <person name="Op den Camp H."/>
            <person name="Overmann J."/>
            <person name="Amann R."/>
            <person name="Jetten M.S.M."/>
            <person name="Mascher T."/>
            <person name="Medema M.H."/>
            <person name="Devos D.P."/>
            <person name="Kaster A.-K."/>
            <person name="Ovreas L."/>
            <person name="Rohde M."/>
            <person name="Galperin M.Y."/>
            <person name="Jogler C."/>
        </authorList>
    </citation>
    <scope>NUCLEOTIDE SEQUENCE [LARGE SCALE GENOMIC DNA]</scope>
    <source>
        <strain evidence="5 6">Pan265</strain>
    </source>
</reference>
<dbReference type="PANTHER" id="PTHR46969:SF1">
    <property type="entry name" value="BIFUNCTIONAL PROTEIN HLDE"/>
    <property type="match status" value="1"/>
</dbReference>
<evidence type="ECO:0000256" key="2">
    <source>
        <dbReference type="ARBA" id="ARBA00023277"/>
    </source>
</evidence>
<dbReference type="EMBL" id="CP036280">
    <property type="protein sequence ID" value="QDU70796.1"/>
    <property type="molecule type" value="Genomic_DNA"/>
</dbReference>
<dbReference type="SUPFAM" id="SSF53613">
    <property type="entry name" value="Ribokinase-like"/>
    <property type="match status" value="1"/>
</dbReference>
<dbReference type="GO" id="GO:0005829">
    <property type="term" value="C:cytosol"/>
    <property type="evidence" value="ECO:0007669"/>
    <property type="project" value="TreeGrafter"/>
</dbReference>
<feature type="domain" description="Carbohydrate kinase PfkB" evidence="3">
    <location>
        <begin position="213"/>
        <end position="515"/>
    </location>
</feature>
<dbReference type="InterPro" id="IPR014729">
    <property type="entry name" value="Rossmann-like_a/b/a_fold"/>
</dbReference>
<dbReference type="NCBIfam" id="TIGR00125">
    <property type="entry name" value="cyt_tran_rel"/>
    <property type="match status" value="1"/>
</dbReference>
<dbReference type="GO" id="GO:0033785">
    <property type="term" value="F:heptose 7-phosphate kinase activity"/>
    <property type="evidence" value="ECO:0007669"/>
    <property type="project" value="TreeGrafter"/>
</dbReference>
<dbReference type="Pfam" id="PF01467">
    <property type="entry name" value="CTP_transf_like"/>
    <property type="match status" value="1"/>
</dbReference>
<name>A0A518BV01_9BACT</name>
<dbReference type="AlphaFoldDB" id="A0A518BV01"/>
<dbReference type="InterPro" id="IPR011611">
    <property type="entry name" value="PfkB_dom"/>
</dbReference>
<sequence>MTWPLQDKEFSVPSVMREKICPLERLAPQADAWRAQGKSVALCHGCFDLVHPGHLRYLEFARQQADVLVVSLTGDDAIEKADGTRPYIPQELRAENLAAIQLVDAVVIVDGDTGLPVIERLRPDVYIKGREYEDSDHPGFRAERERVETHGGRVIFSSGEVVFSSTRLIDDQRPAMAASGYGEADLITASCRRWGIDRVSLGQIIRQRFNDLRVAVVGDMVCDRYAFCDRGLATDEAPILSVRTSDEQTYLGGAAVIAAHVRSLGAACTLLTSSADDHDAHAMTDKLQSLGVEVDTRTTRRLTPTKLRYIVDNQKVFRVEKGGDEPLDSAAQASLIKAATERANDLDVVIFADFGFGVISPTLLHDLMPGLRKHVHTITGDVSGIRRGLLAMRGFDLVTPNEREARGAVGDFESSLPTLAGTMMRTGELANLIVTLGRKGSLLFRPREEKREAWYTNRLRCDYLPTLAPGPAVDPLGAGDALLAVASLALGCGESLAVAGYLGSVAAGVAVSRMGNEPVRPLELLRFLDHRPELQADDDPPIRLPHAI</sequence>
<evidence type="ECO:0000313" key="6">
    <source>
        <dbReference type="Proteomes" id="UP000320386"/>
    </source>
</evidence>
<gene>
    <name evidence="5" type="primary">hldE_2</name>
    <name evidence="5" type="ORF">Pan265_06330</name>
</gene>
<dbReference type="InterPro" id="IPR029056">
    <property type="entry name" value="Ribokinase-like"/>
</dbReference>
<dbReference type="Proteomes" id="UP000320386">
    <property type="component" value="Chromosome"/>
</dbReference>
<proteinExistence type="predicted"/>
<dbReference type="InterPro" id="IPR004821">
    <property type="entry name" value="Cyt_trans-like"/>
</dbReference>
<keyword evidence="1" id="KW-0511">Multifunctional enzyme</keyword>
<dbReference type="SUPFAM" id="SSF52374">
    <property type="entry name" value="Nucleotidylyl transferase"/>
    <property type="match status" value="1"/>
</dbReference>
<organism evidence="5 6">
    <name type="scientific">Mucisphaera calidilacus</name>
    <dbReference type="NCBI Taxonomy" id="2527982"/>
    <lineage>
        <taxon>Bacteria</taxon>
        <taxon>Pseudomonadati</taxon>
        <taxon>Planctomycetota</taxon>
        <taxon>Phycisphaerae</taxon>
        <taxon>Phycisphaerales</taxon>
        <taxon>Phycisphaeraceae</taxon>
        <taxon>Mucisphaera</taxon>
    </lineage>
</organism>
<dbReference type="GO" id="GO:0033786">
    <property type="term" value="F:heptose-1-phosphate adenylyltransferase activity"/>
    <property type="evidence" value="ECO:0007669"/>
    <property type="project" value="TreeGrafter"/>
</dbReference>
<evidence type="ECO:0000259" key="3">
    <source>
        <dbReference type="Pfam" id="PF00294"/>
    </source>
</evidence>
<keyword evidence="6" id="KW-1185">Reference proteome</keyword>
<feature type="domain" description="Cytidyltransferase-like" evidence="4">
    <location>
        <begin position="43"/>
        <end position="148"/>
    </location>
</feature>
<protein>
    <submittedName>
        <fullName evidence="5">Bifunctional protein HldE</fullName>
    </submittedName>
</protein>
<evidence type="ECO:0000259" key="4">
    <source>
        <dbReference type="Pfam" id="PF01467"/>
    </source>
</evidence>
<keyword evidence="2" id="KW-0119">Carbohydrate metabolism</keyword>
<dbReference type="OrthoDB" id="9802794at2"/>
<evidence type="ECO:0000256" key="1">
    <source>
        <dbReference type="ARBA" id="ARBA00023268"/>
    </source>
</evidence>
<evidence type="ECO:0000313" key="5">
    <source>
        <dbReference type="EMBL" id="QDU70796.1"/>
    </source>
</evidence>
<dbReference type="Pfam" id="PF00294">
    <property type="entry name" value="PfkB"/>
    <property type="match status" value="1"/>
</dbReference>
<dbReference type="PANTHER" id="PTHR46969">
    <property type="entry name" value="BIFUNCTIONAL PROTEIN HLDE"/>
    <property type="match status" value="1"/>
</dbReference>
<accession>A0A518BV01</accession>
<dbReference type="Gene3D" id="3.40.1190.20">
    <property type="match status" value="1"/>
</dbReference>
<dbReference type="KEGG" id="mcad:Pan265_06330"/>
<dbReference type="Gene3D" id="3.40.50.620">
    <property type="entry name" value="HUPs"/>
    <property type="match status" value="1"/>
</dbReference>